<dbReference type="Proteomes" id="UP000631114">
    <property type="component" value="Unassembled WGS sequence"/>
</dbReference>
<feature type="region of interest" description="Disordered" evidence="1">
    <location>
        <begin position="1"/>
        <end position="32"/>
    </location>
</feature>
<protein>
    <submittedName>
        <fullName evidence="2">Uncharacterized protein</fullName>
    </submittedName>
</protein>
<accession>A0A835I097</accession>
<organism evidence="2 3">
    <name type="scientific">Coptis chinensis</name>
    <dbReference type="NCBI Taxonomy" id="261450"/>
    <lineage>
        <taxon>Eukaryota</taxon>
        <taxon>Viridiplantae</taxon>
        <taxon>Streptophyta</taxon>
        <taxon>Embryophyta</taxon>
        <taxon>Tracheophyta</taxon>
        <taxon>Spermatophyta</taxon>
        <taxon>Magnoliopsida</taxon>
        <taxon>Ranunculales</taxon>
        <taxon>Ranunculaceae</taxon>
        <taxon>Coptidoideae</taxon>
        <taxon>Coptis</taxon>
    </lineage>
</organism>
<name>A0A835I097_9MAGN</name>
<dbReference type="AlphaFoldDB" id="A0A835I097"/>
<sequence>MSASPSISHPPTNLRNRKIIENPHSLSSSPLTGPKNVIACFIAQHTNLWGAMVSYTITSATSMRYVNYTS</sequence>
<gene>
    <name evidence="2" type="ORF">IFM89_005700</name>
</gene>
<evidence type="ECO:0000313" key="3">
    <source>
        <dbReference type="Proteomes" id="UP000631114"/>
    </source>
</evidence>
<proteinExistence type="predicted"/>
<dbReference type="EMBL" id="JADFTS010000004">
    <property type="protein sequence ID" value="KAF9608061.1"/>
    <property type="molecule type" value="Genomic_DNA"/>
</dbReference>
<evidence type="ECO:0000256" key="1">
    <source>
        <dbReference type="SAM" id="MobiDB-lite"/>
    </source>
</evidence>
<comment type="caution">
    <text evidence="2">The sequence shown here is derived from an EMBL/GenBank/DDBJ whole genome shotgun (WGS) entry which is preliminary data.</text>
</comment>
<feature type="compositionally biased region" description="Polar residues" evidence="1">
    <location>
        <begin position="1"/>
        <end position="14"/>
    </location>
</feature>
<reference evidence="2 3" key="1">
    <citation type="submission" date="2020-10" db="EMBL/GenBank/DDBJ databases">
        <title>The Coptis chinensis genome and diversification of protoberbering-type alkaloids.</title>
        <authorList>
            <person name="Wang B."/>
            <person name="Shu S."/>
            <person name="Song C."/>
            <person name="Liu Y."/>
        </authorList>
    </citation>
    <scope>NUCLEOTIDE SEQUENCE [LARGE SCALE GENOMIC DNA]</scope>
    <source>
        <strain evidence="2">HL-2020</strain>
        <tissue evidence="2">Leaf</tissue>
    </source>
</reference>
<evidence type="ECO:0000313" key="2">
    <source>
        <dbReference type="EMBL" id="KAF9608061.1"/>
    </source>
</evidence>
<keyword evidence="3" id="KW-1185">Reference proteome</keyword>
<dbReference type="OrthoDB" id="40134at2759"/>